<dbReference type="Pfam" id="PF01408">
    <property type="entry name" value="GFO_IDH_MocA"/>
    <property type="match status" value="1"/>
</dbReference>
<dbReference type="SUPFAM" id="SSF51735">
    <property type="entry name" value="NAD(P)-binding Rossmann-fold domains"/>
    <property type="match status" value="1"/>
</dbReference>
<dbReference type="HOGENOM" id="CLU_023194_5_0_9"/>
<evidence type="ECO:0000256" key="1">
    <source>
        <dbReference type="ARBA" id="ARBA00010928"/>
    </source>
</evidence>
<evidence type="ECO:0000259" key="4">
    <source>
        <dbReference type="Pfam" id="PF22725"/>
    </source>
</evidence>
<organism evidence="5 6">
    <name type="scientific">Paenibacillus stellifer</name>
    <dbReference type="NCBI Taxonomy" id="169760"/>
    <lineage>
        <taxon>Bacteria</taxon>
        <taxon>Bacillati</taxon>
        <taxon>Bacillota</taxon>
        <taxon>Bacilli</taxon>
        <taxon>Bacillales</taxon>
        <taxon>Paenibacillaceae</taxon>
        <taxon>Paenibacillus</taxon>
    </lineage>
</organism>
<dbReference type="GO" id="GO:0000166">
    <property type="term" value="F:nucleotide binding"/>
    <property type="evidence" value="ECO:0007669"/>
    <property type="project" value="InterPro"/>
</dbReference>
<dbReference type="STRING" id="169760.PSTEL_25630"/>
<evidence type="ECO:0000313" key="5">
    <source>
        <dbReference type="EMBL" id="AIQ65991.1"/>
    </source>
</evidence>
<dbReference type="GO" id="GO:0016491">
    <property type="term" value="F:oxidoreductase activity"/>
    <property type="evidence" value="ECO:0007669"/>
    <property type="project" value="UniProtKB-KW"/>
</dbReference>
<protein>
    <submittedName>
        <fullName evidence="5">Oxidoreductase</fullName>
    </submittedName>
</protein>
<dbReference type="KEGG" id="pste:PSTEL_25630"/>
<evidence type="ECO:0000313" key="6">
    <source>
        <dbReference type="Proteomes" id="UP000029507"/>
    </source>
</evidence>
<sequence>MATRRKLRFGILGCAQIATGSVIPAIAESESAVVQAVASRGLDKSGRVAREFGIKSAYGSYEELLQDPEVDAVYIPLPNHLHRQWAIRAAEAGKHVLCEKPIALNAAEAEEIVQACRKAGVHLAEAFMYRHHPRYEEIRNVLQSGEIGELRAIRGSFTYNDASDTSNIRFRSEWGGGSLYDIGCYPLTAARMLFDAEPEAVTVHSLFSPDHGNVDMMSSGLVEFPGGLSLLFECGMWAYNRQLLEIIGTKGLIEIPMPFNARTEDAGFIVHGENGRREAAAPGANPYTRQADQFAAAVFGEAPPLYEPEDAIQNMKLLGACLASATGRRRVEL</sequence>
<evidence type="ECO:0000256" key="2">
    <source>
        <dbReference type="ARBA" id="ARBA00023002"/>
    </source>
</evidence>
<dbReference type="InterPro" id="IPR055170">
    <property type="entry name" value="GFO_IDH_MocA-like_dom"/>
</dbReference>
<gene>
    <name evidence="5" type="ORF">PSTEL_25630</name>
</gene>
<dbReference type="PANTHER" id="PTHR22604">
    <property type="entry name" value="OXIDOREDUCTASES"/>
    <property type="match status" value="1"/>
</dbReference>
<dbReference type="OrthoDB" id="9815825at2"/>
<feature type="domain" description="Gfo/Idh/MocA-like oxidoreductase N-terminal" evidence="3">
    <location>
        <begin position="7"/>
        <end position="124"/>
    </location>
</feature>
<comment type="similarity">
    <text evidence="1">Belongs to the Gfo/Idh/MocA family.</text>
</comment>
<dbReference type="InterPro" id="IPR036291">
    <property type="entry name" value="NAD(P)-bd_dom_sf"/>
</dbReference>
<dbReference type="SUPFAM" id="SSF55347">
    <property type="entry name" value="Glyceraldehyde-3-phosphate dehydrogenase-like, C-terminal domain"/>
    <property type="match status" value="1"/>
</dbReference>
<dbReference type="EMBL" id="CP009286">
    <property type="protein sequence ID" value="AIQ65991.1"/>
    <property type="molecule type" value="Genomic_DNA"/>
</dbReference>
<dbReference type="Proteomes" id="UP000029507">
    <property type="component" value="Chromosome"/>
</dbReference>
<evidence type="ECO:0000259" key="3">
    <source>
        <dbReference type="Pfam" id="PF01408"/>
    </source>
</evidence>
<reference evidence="5 6" key="1">
    <citation type="submission" date="2014-08" db="EMBL/GenBank/DDBJ databases">
        <title>Comparative genomics of the Paenibacillus odorifer group.</title>
        <authorList>
            <person name="den Bakker H.C."/>
            <person name="Tsai Y.-C."/>
            <person name="Martin N."/>
            <person name="Korlach J."/>
            <person name="Wiedmann M."/>
        </authorList>
    </citation>
    <scope>NUCLEOTIDE SEQUENCE [LARGE SCALE GENOMIC DNA]</scope>
    <source>
        <strain evidence="5 6">DSM 14472</strain>
    </source>
</reference>
<accession>A0A089LWV0</accession>
<keyword evidence="6" id="KW-1185">Reference proteome</keyword>
<dbReference type="Pfam" id="PF22725">
    <property type="entry name" value="GFO_IDH_MocA_C3"/>
    <property type="match status" value="1"/>
</dbReference>
<dbReference type="AlphaFoldDB" id="A0A089LWV0"/>
<dbReference type="InterPro" id="IPR000683">
    <property type="entry name" value="Gfo/Idh/MocA-like_OxRdtase_N"/>
</dbReference>
<dbReference type="Gene3D" id="3.30.360.10">
    <property type="entry name" value="Dihydrodipicolinate Reductase, domain 2"/>
    <property type="match status" value="1"/>
</dbReference>
<dbReference type="InterPro" id="IPR050984">
    <property type="entry name" value="Gfo/Idh/MocA_domain"/>
</dbReference>
<keyword evidence="2" id="KW-0560">Oxidoreductase</keyword>
<feature type="domain" description="GFO/IDH/MocA-like oxidoreductase" evidence="4">
    <location>
        <begin position="135"/>
        <end position="254"/>
    </location>
</feature>
<dbReference type="RefSeq" id="WP_038699478.1">
    <property type="nucleotide sequence ID" value="NZ_CP009286.1"/>
</dbReference>
<dbReference type="PANTHER" id="PTHR22604:SF105">
    <property type="entry name" value="TRANS-1,2-DIHYDROBENZENE-1,2-DIOL DEHYDROGENASE"/>
    <property type="match status" value="1"/>
</dbReference>
<dbReference type="Gene3D" id="3.40.50.720">
    <property type="entry name" value="NAD(P)-binding Rossmann-like Domain"/>
    <property type="match status" value="1"/>
</dbReference>
<name>A0A089LWV0_9BACL</name>
<proteinExistence type="inferred from homology"/>